<accession>A0ABN8ZQX5</accession>
<evidence type="ECO:0000313" key="2">
    <source>
        <dbReference type="EMBL" id="CAI9176119.1"/>
    </source>
</evidence>
<dbReference type="EMBL" id="OX459941">
    <property type="protein sequence ID" value="CAI9176119.1"/>
    <property type="molecule type" value="Genomic_DNA"/>
</dbReference>
<feature type="compositionally biased region" description="Low complexity" evidence="1">
    <location>
        <begin position="168"/>
        <end position="181"/>
    </location>
</feature>
<keyword evidence="3" id="KW-1185">Reference proteome</keyword>
<dbReference type="Proteomes" id="UP001176941">
    <property type="component" value="Chromosome 5"/>
</dbReference>
<feature type="region of interest" description="Disordered" evidence="1">
    <location>
        <begin position="163"/>
        <end position="210"/>
    </location>
</feature>
<gene>
    <name evidence="2" type="ORF">MRATA1EN1_LOCUS25081</name>
</gene>
<evidence type="ECO:0000313" key="3">
    <source>
        <dbReference type="Proteomes" id="UP001176941"/>
    </source>
</evidence>
<name>A0ABN8ZQX5_RANTA</name>
<organism evidence="2 3">
    <name type="scientific">Rangifer tarandus platyrhynchus</name>
    <name type="common">Svalbard reindeer</name>
    <dbReference type="NCBI Taxonomy" id="3082113"/>
    <lineage>
        <taxon>Eukaryota</taxon>
        <taxon>Metazoa</taxon>
        <taxon>Chordata</taxon>
        <taxon>Craniata</taxon>
        <taxon>Vertebrata</taxon>
        <taxon>Euteleostomi</taxon>
        <taxon>Mammalia</taxon>
        <taxon>Eutheria</taxon>
        <taxon>Laurasiatheria</taxon>
        <taxon>Artiodactyla</taxon>
        <taxon>Ruminantia</taxon>
        <taxon>Pecora</taxon>
        <taxon>Cervidae</taxon>
        <taxon>Odocoileinae</taxon>
        <taxon>Rangifer</taxon>
    </lineage>
</organism>
<reference evidence="2" key="1">
    <citation type="submission" date="2023-04" db="EMBL/GenBank/DDBJ databases">
        <authorList>
            <consortium name="ELIXIR-Norway"/>
        </authorList>
    </citation>
    <scope>NUCLEOTIDE SEQUENCE [LARGE SCALE GENOMIC DNA]</scope>
</reference>
<protein>
    <submittedName>
        <fullName evidence="2">Uncharacterized protein</fullName>
    </submittedName>
</protein>
<proteinExistence type="predicted"/>
<sequence>MPLLQLCLGSGWCLRRVLHPSWGFVEFMAGLTCVASPGSGPVQCLLVSGQRLPVAWAWGVGSAGLSQLQAQPWFCSPHSLCLLLLQALQLCPAEFGRSGVTSAHAAQAAQVSSMSRHPAAGPGHVAMAGAGALDVTTADTSLGKGGHRAEFRIEGVFSSLHEQQTTQGGVPAAAGGPLPLGKRSPNTAELAFTGAQGPPSLSFHLPISEP</sequence>
<evidence type="ECO:0000256" key="1">
    <source>
        <dbReference type="SAM" id="MobiDB-lite"/>
    </source>
</evidence>